<dbReference type="AlphaFoldDB" id="A0AAV8WTD0"/>
<evidence type="ECO:0000313" key="2">
    <source>
        <dbReference type="Proteomes" id="UP001162156"/>
    </source>
</evidence>
<reference evidence="1" key="1">
    <citation type="journal article" date="2023" name="Insect Mol. Biol.">
        <title>Genome sequencing provides insights into the evolution of gene families encoding plant cell wall-degrading enzymes in longhorned beetles.</title>
        <authorList>
            <person name="Shin N.R."/>
            <person name="Okamura Y."/>
            <person name="Kirsch R."/>
            <person name="Pauchet Y."/>
        </authorList>
    </citation>
    <scope>NUCLEOTIDE SEQUENCE</scope>
    <source>
        <strain evidence="1">RBIC_L_NR</strain>
    </source>
</reference>
<dbReference type="InterPro" id="IPR002347">
    <property type="entry name" value="SDR_fam"/>
</dbReference>
<name>A0AAV8WTD0_9CUCU</name>
<protein>
    <submittedName>
        <fullName evidence="1">Uncharacterized protein</fullName>
    </submittedName>
</protein>
<accession>A0AAV8WTD0</accession>
<sequence>MIEKDHGHIVTIASLAGIFGTYKLVDYCASKYAAVGFDDALRVELDVLGIKGVKTTAICPYFIQQTGLFDNVESKLIPRLKPNDVADRVIDALRREETLVTIPSSMQLAMALRP</sequence>
<dbReference type="InterPro" id="IPR036291">
    <property type="entry name" value="NAD(P)-bd_dom_sf"/>
</dbReference>
<dbReference type="PANTHER" id="PTHR24322:SF748">
    <property type="entry name" value="FI23927P1-RELATED"/>
    <property type="match status" value="1"/>
</dbReference>
<evidence type="ECO:0000313" key="1">
    <source>
        <dbReference type="EMBL" id="KAJ8929819.1"/>
    </source>
</evidence>
<comment type="caution">
    <text evidence="1">The sequence shown here is derived from an EMBL/GenBank/DDBJ whole genome shotgun (WGS) entry which is preliminary data.</text>
</comment>
<dbReference type="Gene3D" id="3.40.50.720">
    <property type="entry name" value="NAD(P)-binding Rossmann-like Domain"/>
    <property type="match status" value="1"/>
</dbReference>
<proteinExistence type="predicted"/>
<dbReference type="EMBL" id="JANEYF010004857">
    <property type="protein sequence ID" value="KAJ8929819.1"/>
    <property type="molecule type" value="Genomic_DNA"/>
</dbReference>
<organism evidence="1 2">
    <name type="scientific">Rhamnusium bicolor</name>
    <dbReference type="NCBI Taxonomy" id="1586634"/>
    <lineage>
        <taxon>Eukaryota</taxon>
        <taxon>Metazoa</taxon>
        <taxon>Ecdysozoa</taxon>
        <taxon>Arthropoda</taxon>
        <taxon>Hexapoda</taxon>
        <taxon>Insecta</taxon>
        <taxon>Pterygota</taxon>
        <taxon>Neoptera</taxon>
        <taxon>Endopterygota</taxon>
        <taxon>Coleoptera</taxon>
        <taxon>Polyphaga</taxon>
        <taxon>Cucujiformia</taxon>
        <taxon>Chrysomeloidea</taxon>
        <taxon>Cerambycidae</taxon>
        <taxon>Lepturinae</taxon>
        <taxon>Rhagiini</taxon>
        <taxon>Rhamnusium</taxon>
    </lineage>
</organism>
<dbReference type="SUPFAM" id="SSF51735">
    <property type="entry name" value="NAD(P)-binding Rossmann-fold domains"/>
    <property type="match status" value="1"/>
</dbReference>
<dbReference type="PANTHER" id="PTHR24322">
    <property type="entry name" value="PKSB"/>
    <property type="match status" value="1"/>
</dbReference>
<dbReference type="GO" id="GO:0016616">
    <property type="term" value="F:oxidoreductase activity, acting on the CH-OH group of donors, NAD or NADP as acceptor"/>
    <property type="evidence" value="ECO:0007669"/>
    <property type="project" value="TreeGrafter"/>
</dbReference>
<dbReference type="PRINTS" id="PR00081">
    <property type="entry name" value="GDHRDH"/>
</dbReference>
<dbReference type="GO" id="GO:0005811">
    <property type="term" value="C:lipid droplet"/>
    <property type="evidence" value="ECO:0007669"/>
    <property type="project" value="TreeGrafter"/>
</dbReference>
<keyword evidence="2" id="KW-1185">Reference proteome</keyword>
<dbReference type="Pfam" id="PF00106">
    <property type="entry name" value="adh_short"/>
    <property type="match status" value="1"/>
</dbReference>
<dbReference type="Proteomes" id="UP001162156">
    <property type="component" value="Unassembled WGS sequence"/>
</dbReference>
<gene>
    <name evidence="1" type="ORF">NQ314_017416</name>
</gene>